<accession>A0A2I2KL60</accession>
<organism evidence="2 3">
    <name type="scientific">Frankia canadensis</name>
    <dbReference type="NCBI Taxonomy" id="1836972"/>
    <lineage>
        <taxon>Bacteria</taxon>
        <taxon>Bacillati</taxon>
        <taxon>Actinomycetota</taxon>
        <taxon>Actinomycetes</taxon>
        <taxon>Frankiales</taxon>
        <taxon>Frankiaceae</taxon>
        <taxon>Frankia</taxon>
    </lineage>
</organism>
<keyword evidence="3" id="KW-1185">Reference proteome</keyword>
<dbReference type="Proteomes" id="UP000234331">
    <property type="component" value="Unassembled WGS sequence"/>
</dbReference>
<evidence type="ECO:0000256" key="1">
    <source>
        <dbReference type="SAM" id="MobiDB-lite"/>
    </source>
</evidence>
<evidence type="ECO:0000313" key="3">
    <source>
        <dbReference type="Proteomes" id="UP000234331"/>
    </source>
</evidence>
<name>A0A2I2KL60_9ACTN</name>
<gene>
    <name evidence="2" type="ORF">FRACA_140010</name>
</gene>
<proteinExistence type="predicted"/>
<feature type="region of interest" description="Disordered" evidence="1">
    <location>
        <begin position="14"/>
        <end position="46"/>
    </location>
</feature>
<sequence>MVFLRRRDMPTSLVGPLLSRSPPVSHSRATRTRPIRPKGDKGPYPEKNVFVFPRDAEHVTLGDDDATNINVTFRL</sequence>
<protein>
    <submittedName>
        <fullName evidence="2">Uncharacterized protein</fullName>
    </submittedName>
</protein>
<evidence type="ECO:0000313" key="2">
    <source>
        <dbReference type="EMBL" id="SNQ46411.1"/>
    </source>
</evidence>
<dbReference type="AlphaFoldDB" id="A0A2I2KL60"/>
<reference evidence="2 3" key="1">
    <citation type="submission" date="2017-06" db="EMBL/GenBank/DDBJ databases">
        <authorList>
            <person name="Kim H.J."/>
            <person name="Triplett B.A."/>
        </authorList>
    </citation>
    <scope>NUCLEOTIDE SEQUENCE [LARGE SCALE GENOMIC DNA]</scope>
    <source>
        <strain evidence="2">FRACA_ARgP5</strain>
    </source>
</reference>
<dbReference type="EMBL" id="FZMO01000046">
    <property type="protein sequence ID" value="SNQ46411.1"/>
    <property type="molecule type" value="Genomic_DNA"/>
</dbReference>